<evidence type="ECO:0000313" key="1">
    <source>
        <dbReference type="EMBL" id="QOX62502.1"/>
    </source>
</evidence>
<reference evidence="1" key="1">
    <citation type="submission" date="2019-08" db="EMBL/GenBank/DDBJ databases">
        <title>Genome sequence of Clostridiales bacterium MT110.</title>
        <authorList>
            <person name="Cao J."/>
        </authorList>
    </citation>
    <scope>NUCLEOTIDE SEQUENCE</scope>
    <source>
        <strain evidence="1">MT110</strain>
    </source>
</reference>
<sequence length="197" mass="22013">MCQEKGVETLKIVCIGNSIVNGFPLKRSQCFVSLWREASGHEIINKGENGDVSSNIVLRFQRDVVAHKPSAAVVLTGTNDFIYQLETPQGVLAYMNEMVLIARANAIEPILMTPLLTSPLMASKLWLPDIDYAEVNHKLMSLRSRLLEYGEKNNVRIIDVQAKFAALYSEENPYEYLIDGLHPTVEGHLAIAGFFSF</sequence>
<name>A0ACD1A864_9FIRM</name>
<keyword evidence="2" id="KW-1185">Reference proteome</keyword>
<dbReference type="EMBL" id="CP042469">
    <property type="protein sequence ID" value="QOX62502.1"/>
    <property type="molecule type" value="Genomic_DNA"/>
</dbReference>
<gene>
    <name evidence="1" type="ORF">FRZ06_03645</name>
</gene>
<proteinExistence type="predicted"/>
<evidence type="ECO:0000313" key="2">
    <source>
        <dbReference type="Proteomes" id="UP000594014"/>
    </source>
</evidence>
<dbReference type="Proteomes" id="UP000594014">
    <property type="component" value="Chromosome"/>
</dbReference>
<organism evidence="1 2">
    <name type="scientific">Anoxybacterium hadale</name>
    <dbReference type="NCBI Taxonomy" id="3408580"/>
    <lineage>
        <taxon>Bacteria</taxon>
        <taxon>Bacillati</taxon>
        <taxon>Bacillota</taxon>
        <taxon>Clostridia</taxon>
        <taxon>Peptostreptococcales</taxon>
        <taxon>Anaerovoracaceae</taxon>
        <taxon>Anoxybacterium</taxon>
    </lineage>
</organism>
<protein>
    <submittedName>
        <fullName evidence="1">Uncharacterized protein</fullName>
    </submittedName>
</protein>
<accession>A0ACD1A864</accession>